<keyword evidence="3" id="KW-1185">Reference proteome</keyword>
<evidence type="ECO:0000313" key="3">
    <source>
        <dbReference type="Proteomes" id="UP000007115"/>
    </source>
</evidence>
<dbReference type="Proteomes" id="UP000007115">
    <property type="component" value="Unassembled WGS sequence"/>
</dbReference>
<proteinExistence type="predicted"/>
<dbReference type="AlphaFoldDB" id="G9MUV0"/>
<accession>G9MUV0</accession>
<dbReference type="EMBL" id="ABDF02000063">
    <property type="protein sequence ID" value="EHK21765.1"/>
    <property type="molecule type" value="Genomic_DNA"/>
</dbReference>
<feature type="chain" id="PRO_5003523905" evidence="1">
    <location>
        <begin position="20"/>
        <end position="111"/>
    </location>
</feature>
<reference evidence="2 3" key="1">
    <citation type="journal article" date="2011" name="Genome Biol.">
        <title>Comparative genome sequence analysis underscores mycoparasitism as the ancestral life style of Trichoderma.</title>
        <authorList>
            <person name="Kubicek C.P."/>
            <person name="Herrera-Estrella A."/>
            <person name="Seidl-Seiboth V."/>
            <person name="Martinez D.A."/>
            <person name="Druzhinina I.S."/>
            <person name="Thon M."/>
            <person name="Zeilinger S."/>
            <person name="Casas-Flores S."/>
            <person name="Horwitz B.A."/>
            <person name="Mukherjee P.K."/>
            <person name="Mukherjee M."/>
            <person name="Kredics L."/>
            <person name="Alcaraz L.D."/>
            <person name="Aerts A."/>
            <person name="Antal Z."/>
            <person name="Atanasova L."/>
            <person name="Cervantes-Badillo M.G."/>
            <person name="Challacombe J."/>
            <person name="Chertkov O."/>
            <person name="McCluskey K."/>
            <person name="Coulpier F."/>
            <person name="Deshpande N."/>
            <person name="von Doehren H."/>
            <person name="Ebbole D.J."/>
            <person name="Esquivel-Naranjo E.U."/>
            <person name="Fekete E."/>
            <person name="Flipphi M."/>
            <person name="Glaser F."/>
            <person name="Gomez-Rodriguez E.Y."/>
            <person name="Gruber S."/>
            <person name="Han C."/>
            <person name="Henrissat B."/>
            <person name="Hermosa R."/>
            <person name="Hernandez-Onate M."/>
            <person name="Karaffa L."/>
            <person name="Kosti I."/>
            <person name="Le Crom S."/>
            <person name="Lindquist E."/>
            <person name="Lucas S."/>
            <person name="Luebeck M."/>
            <person name="Luebeck P.S."/>
            <person name="Margeot A."/>
            <person name="Metz B."/>
            <person name="Misra M."/>
            <person name="Nevalainen H."/>
            <person name="Omann M."/>
            <person name="Packer N."/>
            <person name="Perrone G."/>
            <person name="Uresti-Rivera E.E."/>
            <person name="Salamov A."/>
            <person name="Schmoll M."/>
            <person name="Seiboth B."/>
            <person name="Shapiro H."/>
            <person name="Sukno S."/>
            <person name="Tamayo-Ramos J.A."/>
            <person name="Tisch D."/>
            <person name="Wiest A."/>
            <person name="Wilkinson H.H."/>
            <person name="Zhang M."/>
            <person name="Coutinho P.M."/>
            <person name="Kenerley C.M."/>
            <person name="Monte E."/>
            <person name="Baker S.E."/>
            <person name="Grigoriev I.V."/>
        </authorList>
    </citation>
    <scope>NUCLEOTIDE SEQUENCE [LARGE SCALE GENOMIC DNA]</scope>
    <source>
        <strain evidence="3">Gv29-8 / FGSC 10586</strain>
    </source>
</reference>
<dbReference type="RefSeq" id="XP_013955960.1">
    <property type="nucleotide sequence ID" value="XM_014100485.1"/>
</dbReference>
<keyword evidence="1" id="KW-0732">Signal</keyword>
<sequence>MMVIPPLGLLSALSPFVGSALSFSSYSDATMRQWLNASGQQLAAQVGPMWFFSQALGHPQCYPTSALTGSAGTTQVSASGRCARPNTECGCRTAGVGIKNWGPDFPVYNSH</sequence>
<comment type="caution">
    <text evidence="2">The sequence shown here is derived from an EMBL/GenBank/DDBJ whole genome shotgun (WGS) entry which is preliminary data.</text>
</comment>
<evidence type="ECO:0000313" key="2">
    <source>
        <dbReference type="EMBL" id="EHK21765.1"/>
    </source>
</evidence>
<dbReference type="OMA" id="TWVAVEY"/>
<dbReference type="VEuPathDB" id="FungiDB:TRIVIDRAFT_222736"/>
<gene>
    <name evidence="2" type="ORF">TRIVIDRAFT_222736</name>
</gene>
<feature type="signal peptide" evidence="1">
    <location>
        <begin position="1"/>
        <end position="19"/>
    </location>
</feature>
<evidence type="ECO:0000256" key="1">
    <source>
        <dbReference type="SAM" id="SignalP"/>
    </source>
</evidence>
<dbReference type="GeneID" id="25791708"/>
<name>G9MUV0_HYPVG</name>
<protein>
    <submittedName>
        <fullName evidence="2">Uncharacterized protein</fullName>
    </submittedName>
</protein>
<dbReference type="InParanoid" id="G9MUV0"/>
<dbReference type="STRING" id="413071.G9MUV0"/>
<organism evidence="2 3">
    <name type="scientific">Hypocrea virens (strain Gv29-8 / FGSC 10586)</name>
    <name type="common">Gliocladium virens</name>
    <name type="synonym">Trichoderma virens</name>
    <dbReference type="NCBI Taxonomy" id="413071"/>
    <lineage>
        <taxon>Eukaryota</taxon>
        <taxon>Fungi</taxon>
        <taxon>Dikarya</taxon>
        <taxon>Ascomycota</taxon>
        <taxon>Pezizomycotina</taxon>
        <taxon>Sordariomycetes</taxon>
        <taxon>Hypocreomycetidae</taxon>
        <taxon>Hypocreales</taxon>
        <taxon>Hypocreaceae</taxon>
        <taxon>Trichoderma</taxon>
    </lineage>
</organism>
<dbReference type="HOGENOM" id="CLU_2158783_0_0_1"/>